<dbReference type="Pfam" id="PF04773">
    <property type="entry name" value="FecR"/>
    <property type="match status" value="1"/>
</dbReference>
<organism evidence="3">
    <name type="scientific">Variovorax paradoxus</name>
    <dbReference type="NCBI Taxonomy" id="34073"/>
    <lineage>
        <taxon>Bacteria</taxon>
        <taxon>Pseudomonadati</taxon>
        <taxon>Pseudomonadota</taxon>
        <taxon>Betaproteobacteria</taxon>
        <taxon>Burkholderiales</taxon>
        <taxon>Comamonadaceae</taxon>
        <taxon>Variovorax</taxon>
    </lineage>
</organism>
<dbReference type="PIRSF" id="PIRSF018266">
    <property type="entry name" value="FecR"/>
    <property type="match status" value="1"/>
</dbReference>
<dbReference type="GO" id="GO:0016989">
    <property type="term" value="F:sigma factor antagonist activity"/>
    <property type="evidence" value="ECO:0007669"/>
    <property type="project" value="TreeGrafter"/>
</dbReference>
<feature type="domain" description="FecR protein" evidence="1">
    <location>
        <begin position="115"/>
        <end position="215"/>
    </location>
</feature>
<evidence type="ECO:0000259" key="2">
    <source>
        <dbReference type="Pfam" id="PF16220"/>
    </source>
</evidence>
<evidence type="ECO:0000259" key="1">
    <source>
        <dbReference type="Pfam" id="PF04773"/>
    </source>
</evidence>
<evidence type="ECO:0008006" key="4">
    <source>
        <dbReference type="Google" id="ProtNLM"/>
    </source>
</evidence>
<evidence type="ECO:0000313" key="3">
    <source>
        <dbReference type="EMBL" id="CAA2108164.1"/>
    </source>
</evidence>
<dbReference type="InterPro" id="IPR032623">
    <property type="entry name" value="FecR_N"/>
</dbReference>
<dbReference type="InterPro" id="IPR006860">
    <property type="entry name" value="FecR"/>
</dbReference>
<dbReference type="InterPro" id="IPR012373">
    <property type="entry name" value="Ferrdict_sens_TM"/>
</dbReference>
<accession>A0A679JBR2</accession>
<reference evidence="3" key="1">
    <citation type="submission" date="2019-12" db="EMBL/GenBank/DDBJ databases">
        <authorList>
            <person name="Cremers G."/>
        </authorList>
    </citation>
    <scope>NUCLEOTIDE SEQUENCE</scope>
    <source>
        <strain evidence="3">Vvax</strain>
    </source>
</reference>
<feature type="domain" description="FecR N-terminal" evidence="2">
    <location>
        <begin position="18"/>
        <end position="57"/>
    </location>
</feature>
<gene>
    <name evidence="3" type="ORF">VVAX_04677</name>
</gene>
<dbReference type="PANTHER" id="PTHR30273:SF2">
    <property type="entry name" value="PROTEIN FECR"/>
    <property type="match status" value="1"/>
</dbReference>
<proteinExistence type="predicted"/>
<dbReference type="Gene3D" id="2.60.120.1440">
    <property type="match status" value="1"/>
</dbReference>
<dbReference type="PANTHER" id="PTHR30273">
    <property type="entry name" value="PERIPLASMIC SIGNAL SENSOR AND SIGMA FACTOR ACTIVATOR FECR-RELATED"/>
    <property type="match status" value="1"/>
</dbReference>
<protein>
    <recommendedName>
        <fullName evidence="4">DUF4880 domain-containing protein</fullName>
    </recommendedName>
</protein>
<dbReference type="Pfam" id="PF16220">
    <property type="entry name" value="DUF4880"/>
    <property type="match status" value="1"/>
</dbReference>
<name>A0A679JBR2_VARPD</name>
<dbReference type="EMBL" id="LR743507">
    <property type="protein sequence ID" value="CAA2108164.1"/>
    <property type="molecule type" value="Genomic_DNA"/>
</dbReference>
<dbReference type="RefSeq" id="WP_339092190.1">
    <property type="nucleotide sequence ID" value="NZ_LR743507.1"/>
</dbReference>
<sequence>MSAQQQPSAGVDERVATQAAQWFFLIQSGEATPAERKRWTRWRESDPSHEAAWQRAELVSRKFGMLPGGLAMPVLGRAVRADRRAAVKALAVLLTAAPAAWLAWRASPAREWLADHRTATGERREVRLPDGTRIQLNTATAIDVAYGSTQRLVRLRAGEILIDTAPDSVASADPAYRPFIVETGQGLLRALGTRFVVRQHEDRRSHVAVLEGAVEVRPGGGGGGAQGQAVVLRAGEQAGFSASSVGEVSAVGPEADDWSRGVLRAKNMRLHDFLAELGRYRPGVLRCDPAVADLRVSGVFQLADTGPVLDSLPKALPVDVLLRTRYWVTVVPPGG</sequence>
<dbReference type="AlphaFoldDB" id="A0A679JBR2"/>